<dbReference type="Gene3D" id="3.40.50.300">
    <property type="entry name" value="P-loop containing nucleotide triphosphate hydrolases"/>
    <property type="match status" value="1"/>
</dbReference>
<dbReference type="Pfam" id="PF24883">
    <property type="entry name" value="NPHP3_N"/>
    <property type="match status" value="1"/>
</dbReference>
<feature type="domain" description="Nephrocystin 3-like N-terminal" evidence="4">
    <location>
        <begin position="343"/>
        <end position="509"/>
    </location>
</feature>
<gene>
    <name evidence="5" type="ORF">D9615_004946</name>
</gene>
<dbReference type="CDD" id="cd00200">
    <property type="entry name" value="WD40"/>
    <property type="match status" value="2"/>
</dbReference>
<dbReference type="InterPro" id="IPR019775">
    <property type="entry name" value="WD40_repeat_CS"/>
</dbReference>
<feature type="repeat" description="WD" evidence="3">
    <location>
        <begin position="1065"/>
        <end position="1100"/>
    </location>
</feature>
<dbReference type="InterPro" id="IPR020472">
    <property type="entry name" value="WD40_PAC1"/>
</dbReference>
<dbReference type="InterPro" id="IPR001680">
    <property type="entry name" value="WD40_rpt"/>
</dbReference>
<evidence type="ECO:0000313" key="6">
    <source>
        <dbReference type="Proteomes" id="UP000565441"/>
    </source>
</evidence>
<dbReference type="SMART" id="SM00320">
    <property type="entry name" value="WD40"/>
    <property type="match status" value="14"/>
</dbReference>
<dbReference type="InterPro" id="IPR011044">
    <property type="entry name" value="Quino_amine_DH_bsu"/>
</dbReference>
<feature type="repeat" description="WD" evidence="3">
    <location>
        <begin position="1410"/>
        <end position="1451"/>
    </location>
</feature>
<protein>
    <recommendedName>
        <fullName evidence="4">Nephrocystin 3-like N-terminal domain-containing protein</fullName>
    </recommendedName>
</protein>
<dbReference type="PANTHER" id="PTHR19879">
    <property type="entry name" value="TRANSCRIPTION INITIATION FACTOR TFIID"/>
    <property type="match status" value="1"/>
</dbReference>
<evidence type="ECO:0000256" key="1">
    <source>
        <dbReference type="ARBA" id="ARBA00022574"/>
    </source>
</evidence>
<proteinExistence type="predicted"/>
<feature type="repeat" description="WD" evidence="3">
    <location>
        <begin position="979"/>
        <end position="1020"/>
    </location>
</feature>
<dbReference type="OrthoDB" id="538223at2759"/>
<dbReference type="EMBL" id="JAACJP010000007">
    <property type="protein sequence ID" value="KAF5383057.1"/>
    <property type="molecule type" value="Genomic_DNA"/>
</dbReference>
<dbReference type="InterPro" id="IPR015943">
    <property type="entry name" value="WD40/YVTN_repeat-like_dom_sf"/>
</dbReference>
<name>A0A8H5HH07_9AGAR</name>
<dbReference type="Proteomes" id="UP000565441">
    <property type="component" value="Unassembled WGS sequence"/>
</dbReference>
<dbReference type="InterPro" id="IPR027417">
    <property type="entry name" value="P-loop_NTPase"/>
</dbReference>
<accession>A0A8H5HH07</accession>
<sequence length="1615" mass="178028">MIKKPIVETKIPLGSAAPSSVLISAIEAAFPGPVKGGPVSLRLVVGGQPPTKLKETFEVKGTATPVKWTLKPNLSLKPDTKLNIQLRQRHHWPRNSTLLTESSISFQDAQEYIRSMEGKPYKLREKPTIFVEFNTQHNAFQTVMNSSVEKAQDIKSVLDHLGTSKRFLETLVGFSVALSEVDAVAKAVLASVEVVYRNLDEQDQCDKLILDLADSMARTLGYIQDVGQFARVYQLKRSIEEVTPLMEDTANFILMFTNRSNRAGFVHSWRDRDQVDELAQRYTKFKDQFDRGLAVQSGTNLEMILENIASAKGDELLTQLKPPGLDNGTPMGECMRGTREDIMKTIDAWIDNFDAPNILWVRGFPGVGKSAIASSLVARIRESHRLGSSFVFERSKSTVTTASALWRKVAYDLARAYPTVQNVVVTKLDEEIVQPGSSSVKMLFRNLIEESLNKSNDIPLGRLPVVVIDALDECGGLDGRLSADRVALLQSLKLWSRLPSRFKLVVTSRIEDDILRVLSPICSSIDISSGTTVGHQASDDIRLFLRSRFSKIARNYSNSLESSWPGDKVIDELTTRAAGLFIWAKTAIDFIDAGEPGEQLLQVLKGGTGLADVTTLYTHILNTSFKHPSQEVLHSFRLLIGSTILAKVPLHHTEYIDLLKIQPTMLDFIRNSLQSVMDEGDTLRFTHHSFVDFLIDPEKCPQRFLIDEETQQLVLTRACLQAMKSCLRFNICGLESSHIRNDGVLDLDARIKKFIPSHVSYACRFWVDHLEESIFGPSIVEEVGNFLNESFLYWLEALSLLKKLNVVVPSLWSLMNWLPDHTNELYAFAKDAIKFMAAFRPVIAQSVPHIYLSVLPFAPRNSFVYRRYSRRFCKTLTLQSGEVADWPAIQYIAEGHTNTVCSVTFSRNGKCFASGSNDNTVRIWDTETGSLIAGPFRGHRDSVNSVAFSHDDTLVVSGSSDMNVRVWDVETGDIVSGEFKGHSQGISSVAFSEDGRRVVSGSEDKTIRLWDVDTAKVVLPPFVGHQDAVTSVVFSPNQRHIVSGSHDRSIIVWDAKTGQKVAGPLIGHAARISSIAFSPDGTRLASGSGDWTVVIWDVATWTPLGEPLAEHIDVVTSVAFSPDGKKVASGSQDETIRIWDVQTGKVSSGPFRGHSDRVASVAFSWDGRRVASASYDKTIRVWDTAARNTSDSINYGSFAAHEDGVNAVAFSPDGSYIASGSDDLTVRIWDANTGIAKSEPFRGHTSFIDCIAICPDSRSVASGSDDANIFVWEVKTGIVMAQFLGHKAGVTSVAFSPDCTRVASSSYDKTVRIWDMTTGEAIHQPFIGHAGWVTSVAFSPDGKCVASGSYDDKIMLWDPQTGTPVSEPFLGPKNGINCIAFSPSGKHIASGSGNDIRIWDIGTRQTTSTFSGHTNLVVSLSYSPDGKFLASSSDDETIRIWDVENGVLAQEPLEGHSGGVDSVAFSPDGQSIVSGSEDESIRVWSVDKYREIASFGIMEQQLADDWKLQNGWVVSSDGSLMFWVPPWNRAGLWYPRNTTVIAELPTKLNFGQFVYGSSWQTCRDSLGMPISMPVLKDKTVRCLTRNSQPMDLLDRASQGILTSGRLGRLTATSKL</sequence>
<dbReference type="SUPFAM" id="SSF52540">
    <property type="entry name" value="P-loop containing nucleoside triphosphate hydrolases"/>
    <property type="match status" value="1"/>
</dbReference>
<feature type="repeat" description="WD" evidence="3">
    <location>
        <begin position="1326"/>
        <end position="1367"/>
    </location>
</feature>
<dbReference type="SUPFAM" id="SSF50978">
    <property type="entry name" value="WD40 repeat-like"/>
    <property type="match status" value="2"/>
</dbReference>
<evidence type="ECO:0000256" key="2">
    <source>
        <dbReference type="ARBA" id="ARBA00022737"/>
    </source>
</evidence>
<dbReference type="PROSITE" id="PS00678">
    <property type="entry name" value="WD_REPEATS_1"/>
    <property type="match status" value="9"/>
</dbReference>
<feature type="repeat" description="WD" evidence="3">
    <location>
        <begin position="1453"/>
        <end position="1494"/>
    </location>
</feature>
<feature type="repeat" description="WD" evidence="3">
    <location>
        <begin position="1198"/>
        <end position="1239"/>
    </location>
</feature>
<dbReference type="Gene3D" id="2.130.10.10">
    <property type="entry name" value="YVTN repeat-like/Quinoprotein amine dehydrogenase"/>
    <property type="match status" value="5"/>
</dbReference>
<comment type="caution">
    <text evidence="5">The sequence shown here is derived from an EMBL/GenBank/DDBJ whole genome shotgun (WGS) entry which is preliminary data.</text>
</comment>
<dbReference type="PANTHER" id="PTHR19879:SF9">
    <property type="entry name" value="TRANSCRIPTION INITIATION FACTOR TFIID SUBUNIT 5"/>
    <property type="match status" value="1"/>
</dbReference>
<feature type="repeat" description="WD" evidence="3">
    <location>
        <begin position="1022"/>
        <end position="1063"/>
    </location>
</feature>
<dbReference type="Pfam" id="PF00400">
    <property type="entry name" value="WD40"/>
    <property type="match status" value="14"/>
</dbReference>
<dbReference type="InterPro" id="IPR056884">
    <property type="entry name" value="NPHP3-like_N"/>
</dbReference>
<feature type="repeat" description="WD" evidence="3">
    <location>
        <begin position="1283"/>
        <end position="1324"/>
    </location>
</feature>
<feature type="repeat" description="WD" evidence="3">
    <location>
        <begin position="1241"/>
        <end position="1282"/>
    </location>
</feature>
<keyword evidence="6" id="KW-1185">Reference proteome</keyword>
<feature type="repeat" description="WD" evidence="3">
    <location>
        <begin position="893"/>
        <end position="934"/>
    </location>
</feature>
<evidence type="ECO:0000256" key="3">
    <source>
        <dbReference type="PROSITE-ProRule" id="PRU00221"/>
    </source>
</evidence>
<feature type="repeat" description="WD" evidence="3">
    <location>
        <begin position="936"/>
        <end position="977"/>
    </location>
</feature>
<feature type="repeat" description="WD" evidence="3">
    <location>
        <begin position="1369"/>
        <end position="1409"/>
    </location>
</feature>
<organism evidence="5 6">
    <name type="scientific">Tricholomella constricta</name>
    <dbReference type="NCBI Taxonomy" id="117010"/>
    <lineage>
        <taxon>Eukaryota</taxon>
        <taxon>Fungi</taxon>
        <taxon>Dikarya</taxon>
        <taxon>Basidiomycota</taxon>
        <taxon>Agaricomycotina</taxon>
        <taxon>Agaricomycetes</taxon>
        <taxon>Agaricomycetidae</taxon>
        <taxon>Agaricales</taxon>
        <taxon>Tricholomatineae</taxon>
        <taxon>Lyophyllaceae</taxon>
        <taxon>Tricholomella</taxon>
    </lineage>
</organism>
<keyword evidence="2" id="KW-0677">Repeat</keyword>
<evidence type="ECO:0000313" key="5">
    <source>
        <dbReference type="EMBL" id="KAF5383057.1"/>
    </source>
</evidence>
<reference evidence="5 6" key="1">
    <citation type="journal article" date="2020" name="ISME J.">
        <title>Uncovering the hidden diversity of litter-decomposition mechanisms in mushroom-forming fungi.</title>
        <authorList>
            <person name="Floudas D."/>
            <person name="Bentzer J."/>
            <person name="Ahren D."/>
            <person name="Johansson T."/>
            <person name="Persson P."/>
            <person name="Tunlid A."/>
        </authorList>
    </citation>
    <scope>NUCLEOTIDE SEQUENCE [LARGE SCALE GENOMIC DNA]</scope>
    <source>
        <strain evidence="5 6">CBS 661.87</strain>
    </source>
</reference>
<keyword evidence="1 3" id="KW-0853">WD repeat</keyword>
<dbReference type="PRINTS" id="PR00320">
    <property type="entry name" value="GPROTEINBRPT"/>
</dbReference>
<feature type="repeat" description="WD" evidence="3">
    <location>
        <begin position="1108"/>
        <end position="1149"/>
    </location>
</feature>
<dbReference type="SUPFAM" id="SSF50969">
    <property type="entry name" value="YVTN repeat-like/Quinoprotein amine dehydrogenase"/>
    <property type="match status" value="1"/>
</dbReference>
<dbReference type="PROSITE" id="PS50294">
    <property type="entry name" value="WD_REPEATS_REGION"/>
    <property type="match status" value="13"/>
</dbReference>
<feature type="repeat" description="WD" evidence="3">
    <location>
        <begin position="1151"/>
        <end position="1192"/>
    </location>
</feature>
<evidence type="ECO:0000259" key="4">
    <source>
        <dbReference type="Pfam" id="PF24883"/>
    </source>
</evidence>
<dbReference type="PROSITE" id="PS50082">
    <property type="entry name" value="WD_REPEATS_2"/>
    <property type="match status" value="14"/>
</dbReference>
<dbReference type="InterPro" id="IPR036322">
    <property type="entry name" value="WD40_repeat_dom_sf"/>
</dbReference>